<organism evidence="3 4">
    <name type="scientific">Phytomonospora endophytica</name>
    <dbReference type="NCBI Taxonomy" id="714109"/>
    <lineage>
        <taxon>Bacteria</taxon>
        <taxon>Bacillati</taxon>
        <taxon>Actinomycetota</taxon>
        <taxon>Actinomycetes</taxon>
        <taxon>Micromonosporales</taxon>
        <taxon>Micromonosporaceae</taxon>
        <taxon>Phytomonospora</taxon>
    </lineage>
</organism>
<dbReference type="InterPro" id="IPR008949">
    <property type="entry name" value="Isoprenoid_synthase_dom_sf"/>
</dbReference>
<accession>A0A841FEM6</accession>
<dbReference type="SFLD" id="SFLDG01020">
    <property type="entry name" value="Terpene_Cyclase_Like_2"/>
    <property type="match status" value="2"/>
</dbReference>
<dbReference type="Proteomes" id="UP000548476">
    <property type="component" value="Unassembled WGS sequence"/>
</dbReference>
<dbReference type="SUPFAM" id="SSF48576">
    <property type="entry name" value="Terpenoid synthases"/>
    <property type="match status" value="2"/>
</dbReference>
<dbReference type="EC" id="4.2.3.22" evidence="3"/>
<sequence>MQPFELPDFYMPYPARLNPNLEAARAHTKTWAYDMGMLGPVKDGEVVWNEAEFDGMDYAGLCAYTHPDASGPRLDVVTDWYTWVFYFDDHFLEAFKRTGDLDGATRYLDRLATFMPAVLADMPEPANPDERGLADLWTRTIPHMSDGWRERFTESTRNLLLDCVWEMNNITGDRVPNPIDYVEMRRKVGGAPWSADIVEYSLGIEVPGSIAGSRPMRVLKDAFSDGVHLRNDIFSYQRETESEGEVNNGVLVVERFFGVATQQAAEVVNDLITSRLHQFENTTLTELPGLFDEHALGPAERYQALSYVKGLQDWQSGGQEWHMRSNRYMNGSTGTVSQADSVLGGPAGLGTASAYLGLLKGIAGPGGPRNHVRPPLTKVGHLPIPDIYMPYQVRLSPHLDTARRESIDWGGRMGFYDPQPGTGGVPLWTRELNTGFDFALCSAGLDPDATERELVLSAEWLTWGTYADDYFPLVFNGSGNMAAAKAFNARLAQFMPLDLGPVPEPVNALELGLAELWRRTAEPMPQAGRNAFRRSVDVMIDSWLWELANHIQRRIPDPVDYLEMRRLTFGSDLTIALSKLAHGGEIPPEIYATSTLRALENAACDYACMINDLYSYQKELEFEGEVHNFVLVVESFFGIDRDQAVPVVTDLMTARMKQFEGIVADELPVMLDHHDATPGARSAMASYIAELADWMAGILLWHQSSARYPEANLRFPLTHHTAGTAPARQLGMSAARLFTRPDTATLVGGGPLLTAPSRVPAGIGGGPGAPAPSPALSSSHGTDAAADGPRAAPTHAPHGPTGLGTLAARPHLRHGSPSTQSAPTGRSNL</sequence>
<dbReference type="InterPro" id="IPR034686">
    <property type="entry name" value="Terpene_cyclase-like_2"/>
</dbReference>
<reference evidence="3 4" key="1">
    <citation type="submission" date="2020-08" db="EMBL/GenBank/DDBJ databases">
        <title>Genomic Encyclopedia of Type Strains, Phase IV (KMG-IV): sequencing the most valuable type-strain genomes for metagenomic binning, comparative biology and taxonomic classification.</title>
        <authorList>
            <person name="Goeker M."/>
        </authorList>
    </citation>
    <scope>NUCLEOTIDE SEQUENCE [LARGE SCALE GENOMIC DNA]</scope>
    <source>
        <strain evidence="3 4">YIM 65646</strain>
    </source>
</reference>
<dbReference type="EMBL" id="JACHGT010000003">
    <property type="protein sequence ID" value="MBB6033463.1"/>
    <property type="molecule type" value="Genomic_DNA"/>
</dbReference>
<dbReference type="RefSeq" id="WP_184786378.1">
    <property type="nucleotide sequence ID" value="NZ_BONT01000015.1"/>
</dbReference>
<dbReference type="Gene3D" id="1.10.600.10">
    <property type="entry name" value="Farnesyl Diphosphate Synthase"/>
    <property type="match status" value="2"/>
</dbReference>
<dbReference type="SFLD" id="SFLDS00005">
    <property type="entry name" value="Isoprenoid_Synthase_Type_I"/>
    <property type="match status" value="2"/>
</dbReference>
<evidence type="ECO:0000256" key="2">
    <source>
        <dbReference type="SAM" id="MobiDB-lite"/>
    </source>
</evidence>
<name>A0A841FEM6_9ACTN</name>
<dbReference type="Pfam" id="PF19086">
    <property type="entry name" value="Terpene_syn_C_2"/>
    <property type="match status" value="2"/>
</dbReference>
<keyword evidence="4" id="KW-1185">Reference proteome</keyword>
<dbReference type="AlphaFoldDB" id="A0A841FEM6"/>
<dbReference type="GO" id="GO:0052577">
    <property type="term" value="F:germacrene-D synthase activity"/>
    <property type="evidence" value="ECO:0007669"/>
    <property type="project" value="UniProtKB-EC"/>
</dbReference>
<dbReference type="GO" id="GO:0034004">
    <property type="term" value="F:germacradienol synthase activity"/>
    <property type="evidence" value="ECO:0007669"/>
    <property type="project" value="UniProtKB-EC"/>
</dbReference>
<evidence type="ECO:0000313" key="3">
    <source>
        <dbReference type="EMBL" id="MBB6033463.1"/>
    </source>
</evidence>
<evidence type="ECO:0000256" key="1">
    <source>
        <dbReference type="ARBA" id="ARBA00023239"/>
    </source>
</evidence>
<dbReference type="EC" id="4.2.3.75" evidence="3"/>
<evidence type="ECO:0000313" key="4">
    <source>
        <dbReference type="Proteomes" id="UP000548476"/>
    </source>
</evidence>
<keyword evidence="1 3" id="KW-0456">Lyase</keyword>
<gene>
    <name evidence="3" type="ORF">HNR73_001313</name>
</gene>
<dbReference type="PANTHER" id="PTHR35201:SF4">
    <property type="entry name" value="BETA-PINACENE SYNTHASE-RELATED"/>
    <property type="match status" value="1"/>
</dbReference>
<dbReference type="PANTHER" id="PTHR35201">
    <property type="entry name" value="TERPENE SYNTHASE"/>
    <property type="match status" value="1"/>
</dbReference>
<feature type="region of interest" description="Disordered" evidence="2">
    <location>
        <begin position="758"/>
        <end position="829"/>
    </location>
</feature>
<feature type="compositionally biased region" description="Polar residues" evidence="2">
    <location>
        <begin position="816"/>
        <end position="829"/>
    </location>
</feature>
<proteinExistence type="predicted"/>
<protein>
    <submittedName>
        <fullName evidence="3">Germacradienol/geosmin synthase</fullName>
        <ecNumber evidence="3">4.1.99.16</ecNumber>
        <ecNumber evidence="3">4.2.3.22</ecNumber>
        <ecNumber evidence="3">4.2.3.75</ecNumber>
    </submittedName>
</protein>
<comment type="caution">
    <text evidence="3">The sequence shown here is derived from an EMBL/GenBank/DDBJ whole genome shotgun (WGS) entry which is preliminary data.</text>
</comment>
<dbReference type="EC" id="4.1.99.16" evidence="3"/>